<dbReference type="AlphaFoldDB" id="A0A0D2J9E8"/>
<dbReference type="RefSeq" id="XP_013895392.1">
    <property type="nucleotide sequence ID" value="XM_014039938.1"/>
</dbReference>
<gene>
    <name evidence="9" type="ORF">MNEG_11589</name>
</gene>
<evidence type="ECO:0000256" key="2">
    <source>
        <dbReference type="ARBA" id="ARBA00008444"/>
    </source>
</evidence>
<dbReference type="PANTHER" id="PTHR14110">
    <property type="entry name" value="MITOCHONDRIAL IMPORT INNER MEMBRANE TRANSLOCASE SUBUNIT TIM22"/>
    <property type="match status" value="1"/>
</dbReference>
<dbReference type="GO" id="GO:0030943">
    <property type="term" value="F:mitochondrion targeting sequence binding"/>
    <property type="evidence" value="ECO:0007669"/>
    <property type="project" value="TreeGrafter"/>
</dbReference>
<dbReference type="InterPro" id="IPR039175">
    <property type="entry name" value="TIM22"/>
</dbReference>
<keyword evidence="3 8" id="KW-0812">Transmembrane</keyword>
<evidence type="ECO:0000313" key="9">
    <source>
        <dbReference type="EMBL" id="KIY96372.1"/>
    </source>
</evidence>
<accession>A0A0D2J9E8</accession>
<dbReference type="Pfam" id="PF02466">
    <property type="entry name" value="Tim17"/>
    <property type="match status" value="1"/>
</dbReference>
<keyword evidence="6" id="KW-0496">Mitochondrion</keyword>
<protein>
    <submittedName>
        <fullName evidence="9">Import inner membrane translocase subunit Tim22</fullName>
    </submittedName>
</protein>
<keyword evidence="10" id="KW-1185">Reference proteome</keyword>
<comment type="similarity">
    <text evidence="2">Belongs to the Tim17/Tim22/Tim23 family.</text>
</comment>
<dbReference type="GO" id="GO:0045039">
    <property type="term" value="P:protein insertion into mitochondrial inner membrane"/>
    <property type="evidence" value="ECO:0007669"/>
    <property type="project" value="InterPro"/>
</dbReference>
<evidence type="ECO:0000256" key="3">
    <source>
        <dbReference type="ARBA" id="ARBA00022692"/>
    </source>
</evidence>
<evidence type="ECO:0000313" key="10">
    <source>
        <dbReference type="Proteomes" id="UP000054498"/>
    </source>
</evidence>
<dbReference type="Proteomes" id="UP000054498">
    <property type="component" value="Unassembled WGS sequence"/>
</dbReference>
<evidence type="ECO:0000256" key="8">
    <source>
        <dbReference type="SAM" id="Phobius"/>
    </source>
</evidence>
<proteinExistence type="inferred from homology"/>
<name>A0A0D2J9E8_9CHLO</name>
<dbReference type="OrthoDB" id="75343at2759"/>
<dbReference type="KEGG" id="mng:MNEG_11589"/>
<keyword evidence="4" id="KW-0999">Mitochondrion inner membrane</keyword>
<keyword evidence="7 8" id="KW-0472">Membrane</keyword>
<dbReference type="GeneID" id="25728866"/>
<evidence type="ECO:0000256" key="6">
    <source>
        <dbReference type="ARBA" id="ARBA00023128"/>
    </source>
</evidence>
<dbReference type="GO" id="GO:0008320">
    <property type="term" value="F:protein transmembrane transporter activity"/>
    <property type="evidence" value="ECO:0007669"/>
    <property type="project" value="TreeGrafter"/>
</dbReference>
<comment type="subcellular location">
    <subcellularLocation>
        <location evidence="1">Mitochondrion inner membrane</location>
        <topology evidence="1">Multi-pass membrane protein</topology>
    </subcellularLocation>
</comment>
<evidence type="ECO:0000256" key="5">
    <source>
        <dbReference type="ARBA" id="ARBA00022989"/>
    </source>
</evidence>
<organism evidence="9 10">
    <name type="scientific">Monoraphidium neglectum</name>
    <dbReference type="NCBI Taxonomy" id="145388"/>
    <lineage>
        <taxon>Eukaryota</taxon>
        <taxon>Viridiplantae</taxon>
        <taxon>Chlorophyta</taxon>
        <taxon>core chlorophytes</taxon>
        <taxon>Chlorophyceae</taxon>
        <taxon>CS clade</taxon>
        <taxon>Sphaeropleales</taxon>
        <taxon>Selenastraceae</taxon>
        <taxon>Monoraphidium</taxon>
    </lineage>
</organism>
<keyword evidence="5 8" id="KW-1133">Transmembrane helix</keyword>
<dbReference type="STRING" id="145388.A0A0D2J9E8"/>
<dbReference type="EMBL" id="KK103035">
    <property type="protein sequence ID" value="KIY96372.1"/>
    <property type="molecule type" value="Genomic_DNA"/>
</dbReference>
<evidence type="ECO:0000256" key="7">
    <source>
        <dbReference type="ARBA" id="ARBA00023136"/>
    </source>
</evidence>
<dbReference type="PANTHER" id="PTHR14110:SF0">
    <property type="entry name" value="MITOCHONDRIAL IMPORT INNER MEMBRANE TRANSLOCASE SUBUNIT TIM22"/>
    <property type="match status" value="1"/>
</dbReference>
<evidence type="ECO:0000256" key="1">
    <source>
        <dbReference type="ARBA" id="ARBA00004448"/>
    </source>
</evidence>
<reference evidence="9 10" key="1">
    <citation type="journal article" date="2013" name="BMC Genomics">
        <title>Reconstruction of the lipid metabolism for the microalga Monoraphidium neglectum from its genome sequence reveals characteristics suitable for biofuel production.</title>
        <authorList>
            <person name="Bogen C."/>
            <person name="Al-Dilaimi A."/>
            <person name="Albersmeier A."/>
            <person name="Wichmann J."/>
            <person name="Grundmann M."/>
            <person name="Rupp O."/>
            <person name="Lauersen K.J."/>
            <person name="Blifernez-Klassen O."/>
            <person name="Kalinowski J."/>
            <person name="Goesmann A."/>
            <person name="Mussgnug J.H."/>
            <person name="Kruse O."/>
        </authorList>
    </citation>
    <scope>NUCLEOTIDE SEQUENCE [LARGE SCALE GENOMIC DNA]</scope>
    <source>
        <strain evidence="9 10">SAG 48.87</strain>
    </source>
</reference>
<dbReference type="GO" id="GO:0042721">
    <property type="term" value="C:TIM22 mitochondrial import inner membrane insertion complex"/>
    <property type="evidence" value="ECO:0007669"/>
    <property type="project" value="InterPro"/>
</dbReference>
<evidence type="ECO:0000256" key="4">
    <source>
        <dbReference type="ARBA" id="ARBA00022792"/>
    </source>
</evidence>
<feature type="transmembrane region" description="Helical" evidence="8">
    <location>
        <begin position="75"/>
        <end position="96"/>
    </location>
</feature>
<sequence length="205" mass="21259">MSDEAKSSTPADPVMAGGLDGSSSTLDAAAAAVEAGPSDMPYVHTSLTERFQGKFQRLSFPTFEQMMAEDAMNNCGVRSIIAGAGGALLGVAFGVFTASLDTGGMDAAVVGETKSTRVVLRETLQLMKSKSVSYAKGFAVMGLVYSGCECLIEKRRARHDKWNAPLAGCAAGGIMAAPAGPKAMCFGCASFAAFSYAIDRFMGLH</sequence>